<evidence type="ECO:0000256" key="2">
    <source>
        <dbReference type="ARBA" id="ARBA00005309"/>
    </source>
</evidence>
<feature type="region of interest" description="Disordered" evidence="5">
    <location>
        <begin position="195"/>
        <end position="240"/>
    </location>
</feature>
<dbReference type="InterPro" id="IPR000313">
    <property type="entry name" value="PWWP_dom"/>
</dbReference>
<evidence type="ECO:0000256" key="3">
    <source>
        <dbReference type="ARBA" id="ARBA00023054"/>
    </source>
</evidence>
<dbReference type="Pfam" id="PF00855">
    <property type="entry name" value="PWWP"/>
    <property type="match status" value="1"/>
</dbReference>
<comment type="subcellular location">
    <subcellularLocation>
        <location evidence="1">Nucleus</location>
    </subcellularLocation>
</comment>
<feature type="region of interest" description="Disordered" evidence="5">
    <location>
        <begin position="88"/>
        <end position="151"/>
    </location>
</feature>
<feature type="domain" description="PWWP" evidence="6">
    <location>
        <begin position="8"/>
        <end position="59"/>
    </location>
</feature>
<feature type="compositionally biased region" description="Basic and acidic residues" evidence="5">
    <location>
        <begin position="197"/>
        <end position="207"/>
    </location>
</feature>
<comment type="similarity">
    <text evidence="2">Belongs to the HDGF family.</text>
</comment>
<protein>
    <submittedName>
        <fullName evidence="8 9">PC4 and SFRS1-interacting protein</fullName>
    </submittedName>
</protein>
<sequence length="530" mass="60889">MPKVVYNIGDKVFAKVKGYPPWPARIESDTGKKKYSVIFYGTKEVGVIKVEDICYYLKNKDSFVNKYSKRVGYNEAVKEIEAAIEKAGGDGNDYSNDYSNSNESESVLETSVAEKKGVKRKTSTSNEDNESPVKNRGPKSRRKSIASDLKGIDENPLDMLAVKKSRRKSVIPEGENMDTLDASDISDDLNKIKVQKNKRDSESHTEINDSGINETTSEDKSKVSEEMEEDDDNSPVRENITTEQMLKNIILYAEHVKKSPLMYKEKPVEDRDDSKDQIFAIKLPSGTVCGLKLYKDWPLKHTNEYDRALFDEEMAKSLLAIKESLTTGGKSLSEIGDSFEAIPNLNITNDELNEVSYTMDIESRKRRLERLKRESDLVRWDSKIKMNLGLEKALLDEALKCLNEFSEIEEHVDELMFKKHPHVLDTIRRLRKYIGNTKEWKMDGDELDFFSKKAEKIRNEAERIYNRLKDKIKIDDPKPTFWDAFLEVVADFRAHCKNFTDMQILSLCAEPNSRQAFLDKLDEITELEDN</sequence>
<feature type="compositionally biased region" description="Low complexity" evidence="5">
    <location>
        <begin position="92"/>
        <end position="105"/>
    </location>
</feature>
<dbReference type="SUPFAM" id="SSF63748">
    <property type="entry name" value="Tudor/PWWP/MBT"/>
    <property type="match status" value="1"/>
</dbReference>
<evidence type="ECO:0000259" key="6">
    <source>
        <dbReference type="PROSITE" id="PS50812"/>
    </source>
</evidence>
<keyword evidence="4" id="KW-0539">Nucleus</keyword>
<dbReference type="Gene3D" id="1.20.930.10">
    <property type="entry name" value="Conserved domain common to transcription factors TFIIS, elongin A, CRSP70"/>
    <property type="match status" value="1"/>
</dbReference>
<dbReference type="RefSeq" id="XP_030767421.1">
    <property type="nucleotide sequence ID" value="XM_030911561.1"/>
</dbReference>
<dbReference type="CTD" id="43576"/>
<organism evidence="7 9">
    <name type="scientific">Sitophilus oryzae</name>
    <name type="common">Rice weevil</name>
    <name type="synonym">Curculio oryzae</name>
    <dbReference type="NCBI Taxonomy" id="7048"/>
    <lineage>
        <taxon>Eukaryota</taxon>
        <taxon>Metazoa</taxon>
        <taxon>Ecdysozoa</taxon>
        <taxon>Arthropoda</taxon>
        <taxon>Hexapoda</taxon>
        <taxon>Insecta</taxon>
        <taxon>Pterygota</taxon>
        <taxon>Neoptera</taxon>
        <taxon>Endopterygota</taxon>
        <taxon>Coleoptera</taxon>
        <taxon>Polyphaga</taxon>
        <taxon>Cucujiformia</taxon>
        <taxon>Curculionidae</taxon>
        <taxon>Dryophthorinae</taxon>
        <taxon>Sitophilus</taxon>
    </lineage>
</organism>
<keyword evidence="3" id="KW-0175">Coiled coil</keyword>
<accession>A0A6J2YW56</accession>
<proteinExistence type="inferred from homology"/>
<dbReference type="GO" id="GO:0005634">
    <property type="term" value="C:nucleus"/>
    <property type="evidence" value="ECO:0007669"/>
    <property type="project" value="UniProtKB-SubCell"/>
</dbReference>
<dbReference type="Proteomes" id="UP000504635">
    <property type="component" value="Unplaced"/>
</dbReference>
<gene>
    <name evidence="8 9" type="primary">LOC115891158</name>
</gene>
<dbReference type="PROSITE" id="PS50812">
    <property type="entry name" value="PWWP"/>
    <property type="match status" value="1"/>
</dbReference>
<evidence type="ECO:0000313" key="9">
    <source>
        <dbReference type="RefSeq" id="XP_030767421.1"/>
    </source>
</evidence>
<dbReference type="Pfam" id="PF11467">
    <property type="entry name" value="LEDGF"/>
    <property type="match status" value="1"/>
</dbReference>
<keyword evidence="7" id="KW-1185">Reference proteome</keyword>
<dbReference type="PANTHER" id="PTHR12550">
    <property type="entry name" value="HEPATOMA-DERIVED GROWTH FACTOR-RELATED"/>
    <property type="match status" value="1"/>
</dbReference>
<evidence type="ECO:0000256" key="5">
    <source>
        <dbReference type="SAM" id="MobiDB-lite"/>
    </source>
</evidence>
<dbReference type="InterPro" id="IPR036218">
    <property type="entry name" value="HIVI-bd_sf"/>
</dbReference>
<dbReference type="PANTHER" id="PTHR12550:SF70">
    <property type="entry name" value="JIL-1 ANCHORING AND STABILIZING PROTEIN, ISOFORM A"/>
    <property type="match status" value="1"/>
</dbReference>
<dbReference type="GeneID" id="115891158"/>
<dbReference type="SMART" id="SM00293">
    <property type="entry name" value="PWWP"/>
    <property type="match status" value="1"/>
</dbReference>
<dbReference type="CDD" id="cd05834">
    <property type="entry name" value="PWWP_HRP"/>
    <property type="match status" value="1"/>
</dbReference>
<evidence type="ECO:0000256" key="4">
    <source>
        <dbReference type="ARBA" id="ARBA00023242"/>
    </source>
</evidence>
<dbReference type="SUPFAM" id="SSF140576">
    <property type="entry name" value="HIV integrase-binding domain"/>
    <property type="match status" value="1"/>
</dbReference>
<dbReference type="Gene3D" id="2.30.30.140">
    <property type="match status" value="1"/>
</dbReference>
<reference evidence="8 9" key="1">
    <citation type="submission" date="2025-04" db="UniProtKB">
        <authorList>
            <consortium name="RefSeq"/>
        </authorList>
    </citation>
    <scope>IDENTIFICATION</scope>
    <source>
        <tissue evidence="8 9">Gonads</tissue>
    </source>
</reference>
<evidence type="ECO:0000256" key="1">
    <source>
        <dbReference type="ARBA" id="ARBA00004123"/>
    </source>
</evidence>
<dbReference type="InterPro" id="IPR021567">
    <property type="entry name" value="LEDGF_IBD"/>
</dbReference>
<evidence type="ECO:0000313" key="8">
    <source>
        <dbReference type="RefSeq" id="XP_030767420.1"/>
    </source>
</evidence>
<name>A0A6J2YW56_SITOR</name>
<dbReference type="KEGG" id="soy:115891158"/>
<evidence type="ECO:0000313" key="7">
    <source>
        <dbReference type="Proteomes" id="UP000504635"/>
    </source>
</evidence>
<dbReference type="AlphaFoldDB" id="A0A6J2YW56"/>
<dbReference type="InterPro" id="IPR035441">
    <property type="entry name" value="TFIIS/LEDGF_dom_sf"/>
</dbReference>
<dbReference type="RefSeq" id="XP_030767420.1">
    <property type="nucleotide sequence ID" value="XM_030911560.1"/>
</dbReference>
<dbReference type="OrthoDB" id="62853at2759"/>